<dbReference type="GeneID" id="84230574"/>
<keyword evidence="3" id="KW-0378">Hydrolase</keyword>
<feature type="domain" description="Restriction endonuclease type IV Mrr" evidence="1">
    <location>
        <begin position="147"/>
        <end position="265"/>
    </location>
</feature>
<evidence type="ECO:0000313" key="4">
    <source>
        <dbReference type="Proteomes" id="UP001183006"/>
    </source>
</evidence>
<dbReference type="SUPFAM" id="SSF52980">
    <property type="entry name" value="Restriction endonuclease-like"/>
    <property type="match status" value="1"/>
</dbReference>
<dbReference type="PANTHER" id="PTHR30015:SF7">
    <property type="entry name" value="TYPE IV METHYL-DIRECTED RESTRICTION ENZYME ECOKMRR"/>
    <property type="match status" value="1"/>
</dbReference>
<evidence type="ECO:0000259" key="1">
    <source>
        <dbReference type="Pfam" id="PF04471"/>
    </source>
</evidence>
<dbReference type="InterPro" id="IPR052906">
    <property type="entry name" value="Type_IV_Methyl-Rstrct_Enzyme"/>
</dbReference>
<keyword evidence="3" id="KW-0255">Endonuclease</keyword>
<dbReference type="GO" id="GO:0009307">
    <property type="term" value="P:DNA restriction-modification system"/>
    <property type="evidence" value="ECO:0007669"/>
    <property type="project" value="InterPro"/>
</dbReference>
<dbReference type="EMBL" id="CP133594">
    <property type="protein sequence ID" value="WMW21794.1"/>
    <property type="molecule type" value="Genomic_DNA"/>
</dbReference>
<feature type="domain" description="Restriction system protein Mrr-like N-terminal" evidence="2">
    <location>
        <begin position="1"/>
        <end position="82"/>
    </location>
</feature>
<dbReference type="Pfam" id="PF14338">
    <property type="entry name" value="Mrr_N"/>
    <property type="match status" value="1"/>
</dbReference>
<gene>
    <name evidence="3" type="ORF">RE476_10495</name>
</gene>
<dbReference type="Proteomes" id="UP001183006">
    <property type="component" value="Chromosome"/>
</dbReference>
<accession>A0AA51UEL4</accession>
<dbReference type="Pfam" id="PF04471">
    <property type="entry name" value="Mrr_cat"/>
    <property type="match status" value="1"/>
</dbReference>
<dbReference type="AlphaFoldDB" id="A0AA51UEL4"/>
<name>A0AA51UEL4_9EURY</name>
<reference evidence="3" key="1">
    <citation type="submission" date="2023-08" db="EMBL/GenBank/DDBJ databases">
        <title>Methanolobus mangrovi sp. nov. and Methanolobus sediminis sp. nov, two novel methylotrophic methanogens isolated from mangrove sediments in China.</title>
        <authorList>
            <person name="Zhou J."/>
        </authorList>
    </citation>
    <scope>NUCLEOTIDE SEQUENCE</scope>
    <source>
        <strain evidence="3">FTZ2</strain>
    </source>
</reference>
<dbReference type="KEGG" id="mmav:RE476_10495"/>
<dbReference type="GO" id="GO:0003677">
    <property type="term" value="F:DNA binding"/>
    <property type="evidence" value="ECO:0007669"/>
    <property type="project" value="InterPro"/>
</dbReference>
<proteinExistence type="predicted"/>
<sequence>MLPFLRYASDECEHHKRDAIEALAIVFNLSDSERKELLPSGKQAIFDNRVGWARTYLKKAGLIDSKKRGYFFITKRGLDVLSEKPDTINVNYLSKFNEFNDFINTNNSSKVPLSTVTNEELDPEELIENNYLKLHEELISEMLDTIKDYSPSFFEKLVVDVLTKIGYGGSRKDAGQAIGKSGDGGIDGIIKEDRLGLDVIYIQAKRWENTVGRPEIQKFAGALIGKRAKKGVFITTANFSKEAEDYAKQTGNIVLIDGSNLAKLMIEYNVGVSTVKTYDVKKIDLDYFDET</sequence>
<dbReference type="RefSeq" id="WP_309307585.1">
    <property type="nucleotide sequence ID" value="NZ_CP133594.1"/>
</dbReference>
<dbReference type="Gene3D" id="3.40.1350.10">
    <property type="match status" value="1"/>
</dbReference>
<dbReference type="PANTHER" id="PTHR30015">
    <property type="entry name" value="MRR RESTRICTION SYSTEM PROTEIN"/>
    <property type="match status" value="1"/>
</dbReference>
<keyword evidence="3" id="KW-0540">Nuclease</keyword>
<dbReference type="InterPro" id="IPR007560">
    <property type="entry name" value="Restrct_endonuc_IV_Mrr"/>
</dbReference>
<dbReference type="InterPro" id="IPR011335">
    <property type="entry name" value="Restrct_endonuc-II-like"/>
</dbReference>
<dbReference type="InterPro" id="IPR011856">
    <property type="entry name" value="tRNA_endonuc-like_dom_sf"/>
</dbReference>
<keyword evidence="4" id="KW-1185">Reference proteome</keyword>
<protein>
    <submittedName>
        <fullName evidence="3">Restriction endonuclease</fullName>
    </submittedName>
</protein>
<evidence type="ECO:0000259" key="2">
    <source>
        <dbReference type="Pfam" id="PF14338"/>
    </source>
</evidence>
<dbReference type="GO" id="GO:0015666">
    <property type="term" value="F:restriction endodeoxyribonuclease activity"/>
    <property type="evidence" value="ECO:0007669"/>
    <property type="project" value="TreeGrafter"/>
</dbReference>
<dbReference type="InterPro" id="IPR025745">
    <property type="entry name" value="Mrr-like_N_dom"/>
</dbReference>
<organism evidence="3 4">
    <name type="scientific">Methanolobus mangrovi</name>
    <dbReference type="NCBI Taxonomy" id="3072977"/>
    <lineage>
        <taxon>Archaea</taxon>
        <taxon>Methanobacteriati</taxon>
        <taxon>Methanobacteriota</taxon>
        <taxon>Stenosarchaea group</taxon>
        <taxon>Methanomicrobia</taxon>
        <taxon>Methanosarcinales</taxon>
        <taxon>Methanosarcinaceae</taxon>
        <taxon>Methanolobus</taxon>
    </lineage>
</organism>
<evidence type="ECO:0000313" key="3">
    <source>
        <dbReference type="EMBL" id="WMW21794.1"/>
    </source>
</evidence>